<dbReference type="EMBL" id="CAJPWZ010002679">
    <property type="protein sequence ID" value="CAG2242594.1"/>
    <property type="molecule type" value="Genomic_DNA"/>
</dbReference>
<organism evidence="2 3">
    <name type="scientific">Mytilus edulis</name>
    <name type="common">Blue mussel</name>
    <dbReference type="NCBI Taxonomy" id="6550"/>
    <lineage>
        <taxon>Eukaryota</taxon>
        <taxon>Metazoa</taxon>
        <taxon>Spiralia</taxon>
        <taxon>Lophotrochozoa</taxon>
        <taxon>Mollusca</taxon>
        <taxon>Bivalvia</taxon>
        <taxon>Autobranchia</taxon>
        <taxon>Pteriomorphia</taxon>
        <taxon>Mytilida</taxon>
        <taxon>Mytiloidea</taxon>
        <taxon>Mytilidae</taxon>
        <taxon>Mytilinae</taxon>
        <taxon>Mytilus</taxon>
    </lineage>
</organism>
<feature type="compositionally biased region" description="Polar residues" evidence="1">
    <location>
        <begin position="78"/>
        <end position="115"/>
    </location>
</feature>
<evidence type="ECO:0000313" key="3">
    <source>
        <dbReference type="Proteomes" id="UP000683360"/>
    </source>
</evidence>
<keyword evidence="3" id="KW-1185">Reference proteome</keyword>
<comment type="caution">
    <text evidence="2">The sequence shown here is derived from an EMBL/GenBank/DDBJ whole genome shotgun (WGS) entry which is preliminary data.</text>
</comment>
<evidence type="ECO:0000256" key="1">
    <source>
        <dbReference type="SAM" id="MobiDB-lite"/>
    </source>
</evidence>
<sequence length="151" mass="16543">MTKWKSGDDPIIIHRMLSPSCALVAEPRFSSSANQEERTTVVSNNTDSTVDTRTVTIQGLNQSENASTSEPSLELNPNGASNNLQERQENQLYSSTNRDNTSSATGNESSQETQTSNETIMLLVPVHASITPNSNHLEYTWKSLSIQTMPA</sequence>
<dbReference type="AlphaFoldDB" id="A0A8S3UJH2"/>
<name>A0A8S3UJH2_MYTED</name>
<gene>
    <name evidence="2" type="ORF">MEDL_54766</name>
</gene>
<reference evidence="2" key="1">
    <citation type="submission" date="2021-03" db="EMBL/GenBank/DDBJ databases">
        <authorList>
            <person name="Bekaert M."/>
        </authorList>
    </citation>
    <scope>NUCLEOTIDE SEQUENCE</scope>
</reference>
<evidence type="ECO:0000313" key="2">
    <source>
        <dbReference type="EMBL" id="CAG2242594.1"/>
    </source>
</evidence>
<accession>A0A8S3UJH2</accession>
<feature type="region of interest" description="Disordered" evidence="1">
    <location>
        <begin position="29"/>
        <end position="115"/>
    </location>
</feature>
<proteinExistence type="predicted"/>
<feature type="compositionally biased region" description="Low complexity" evidence="1">
    <location>
        <begin position="40"/>
        <end position="52"/>
    </location>
</feature>
<protein>
    <submittedName>
        <fullName evidence="2">Uncharacterized protein</fullName>
    </submittedName>
</protein>
<feature type="compositionally biased region" description="Polar residues" evidence="1">
    <location>
        <begin position="53"/>
        <end position="71"/>
    </location>
</feature>
<dbReference type="SUPFAM" id="SSF57924">
    <property type="entry name" value="Inhibitor of apoptosis (IAP) repeat"/>
    <property type="match status" value="1"/>
</dbReference>
<dbReference type="Proteomes" id="UP000683360">
    <property type="component" value="Unassembled WGS sequence"/>
</dbReference>